<dbReference type="STRING" id="318464.IO99_16350"/>
<evidence type="ECO:0000259" key="1">
    <source>
        <dbReference type="SMART" id="SM01078"/>
    </source>
</evidence>
<protein>
    <recommendedName>
        <fullName evidence="1">CGGC domain-containing protein</fullName>
    </recommendedName>
</protein>
<gene>
    <name evidence="2" type="ORF">IO99_16350</name>
</gene>
<dbReference type="InterPro" id="IPR014925">
    <property type="entry name" value="CGGC_dom"/>
</dbReference>
<feature type="domain" description="CGGC" evidence="1">
    <location>
        <begin position="2"/>
        <end position="107"/>
    </location>
</feature>
<dbReference type="RefSeq" id="WP_035135126.1">
    <property type="nucleotide sequence ID" value="NZ_JPMD01000042.1"/>
</dbReference>
<name>A0A084J851_9CLOT</name>
<sequence length="108" mass="12344">MSIAIMACRKLVGQCAGTGCFDAYNNLTDAFRKYENSKPILSSFFYCSGCDTTISDQEDWNHKIEQLKRKKVDTIHIALCIDVECDNYNKHEKLLKNHGFNVIHGTHK</sequence>
<dbReference type="Pfam" id="PF08821">
    <property type="entry name" value="CGGC"/>
    <property type="match status" value="1"/>
</dbReference>
<dbReference type="SMART" id="SM01078">
    <property type="entry name" value="CGGC"/>
    <property type="match status" value="1"/>
</dbReference>
<reference evidence="2 3" key="1">
    <citation type="submission" date="2014-07" db="EMBL/GenBank/DDBJ databases">
        <title>Draft genome of Clostridium sulfidigenes 113A isolated from sediments associated with methane hydrate from Krishna Godavari basin.</title>
        <authorList>
            <person name="Honkalas V.S."/>
            <person name="Dabir A.P."/>
            <person name="Arora P."/>
            <person name="Dhakephalkar P.K."/>
        </authorList>
    </citation>
    <scope>NUCLEOTIDE SEQUENCE [LARGE SCALE GENOMIC DNA]</scope>
    <source>
        <strain evidence="2 3">113A</strain>
    </source>
</reference>
<dbReference type="eggNOG" id="COG5561">
    <property type="taxonomic scope" value="Bacteria"/>
</dbReference>
<evidence type="ECO:0000313" key="3">
    <source>
        <dbReference type="Proteomes" id="UP000028542"/>
    </source>
</evidence>
<organism evidence="2 3">
    <name type="scientific">Clostridium sulfidigenes</name>
    <dbReference type="NCBI Taxonomy" id="318464"/>
    <lineage>
        <taxon>Bacteria</taxon>
        <taxon>Bacillati</taxon>
        <taxon>Bacillota</taxon>
        <taxon>Clostridia</taxon>
        <taxon>Eubacteriales</taxon>
        <taxon>Clostridiaceae</taxon>
        <taxon>Clostridium</taxon>
    </lineage>
</organism>
<proteinExistence type="predicted"/>
<comment type="caution">
    <text evidence="2">The sequence shown here is derived from an EMBL/GenBank/DDBJ whole genome shotgun (WGS) entry which is preliminary data.</text>
</comment>
<dbReference type="AlphaFoldDB" id="A0A084J851"/>
<evidence type="ECO:0000313" key="2">
    <source>
        <dbReference type="EMBL" id="KEZ85135.1"/>
    </source>
</evidence>
<dbReference type="Proteomes" id="UP000028542">
    <property type="component" value="Unassembled WGS sequence"/>
</dbReference>
<accession>A0A084J851</accession>
<keyword evidence="3" id="KW-1185">Reference proteome</keyword>
<dbReference type="EMBL" id="JPMD01000042">
    <property type="protein sequence ID" value="KEZ85135.1"/>
    <property type="molecule type" value="Genomic_DNA"/>
</dbReference>